<evidence type="ECO:0000313" key="4">
    <source>
        <dbReference type="EMBL" id="QRV16968.1"/>
    </source>
</evidence>
<dbReference type="PANTHER" id="PTHR46268:SF24">
    <property type="entry name" value="UNIVERSAL STRESS PROTEIN"/>
    <property type="match status" value="1"/>
</dbReference>
<dbReference type="KEGG" id="hsal:JMJ58_08920"/>
<dbReference type="OrthoDB" id="105697at2157"/>
<dbReference type="EMBL" id="CP069188">
    <property type="protein sequence ID" value="QRV16968.1"/>
    <property type="molecule type" value="Genomic_DNA"/>
</dbReference>
<feature type="region of interest" description="Disordered" evidence="2">
    <location>
        <begin position="43"/>
        <end position="62"/>
    </location>
</feature>
<dbReference type="SUPFAM" id="SSF52402">
    <property type="entry name" value="Adenine nucleotide alpha hydrolases-like"/>
    <property type="match status" value="1"/>
</dbReference>
<sequence length="137" mass="14471">MTRRVLVPMDDSEPARAALEHALSVFPTDEVTVVHVVDDLEAGYGGRPPVTTGGGDDADDPDFFDDVSAIAAERDRTVDTAVIEGTSADAILEYAREEDVDQIVMGSEGRSGVSRMLLGSVAEAVTRQASIPVTIVP</sequence>
<dbReference type="InterPro" id="IPR006015">
    <property type="entry name" value="Universal_stress_UspA"/>
</dbReference>
<dbReference type="Pfam" id="PF00582">
    <property type="entry name" value="Usp"/>
    <property type="match status" value="1"/>
</dbReference>
<evidence type="ECO:0000313" key="5">
    <source>
        <dbReference type="Proteomes" id="UP000637819"/>
    </source>
</evidence>
<dbReference type="InterPro" id="IPR006016">
    <property type="entry name" value="UspA"/>
</dbReference>
<dbReference type="PANTHER" id="PTHR46268">
    <property type="entry name" value="STRESS RESPONSE PROTEIN NHAX"/>
    <property type="match status" value="1"/>
</dbReference>
<dbReference type="GeneID" id="62875242"/>
<evidence type="ECO:0000259" key="3">
    <source>
        <dbReference type="Pfam" id="PF00582"/>
    </source>
</evidence>
<feature type="domain" description="UspA" evidence="3">
    <location>
        <begin position="1"/>
        <end position="137"/>
    </location>
</feature>
<proteinExistence type="inferred from homology"/>
<dbReference type="InterPro" id="IPR014729">
    <property type="entry name" value="Rossmann-like_a/b/a_fold"/>
</dbReference>
<organism evidence="4 5">
    <name type="scientific">Haloterrigena salifodinae</name>
    <dbReference type="NCBI Taxonomy" id="2675099"/>
    <lineage>
        <taxon>Archaea</taxon>
        <taxon>Methanobacteriati</taxon>
        <taxon>Methanobacteriota</taxon>
        <taxon>Stenosarchaea group</taxon>
        <taxon>Halobacteria</taxon>
        <taxon>Halobacteriales</taxon>
        <taxon>Natrialbaceae</taxon>
        <taxon>Haloterrigena</taxon>
    </lineage>
</organism>
<dbReference type="PRINTS" id="PR01438">
    <property type="entry name" value="UNVRSLSTRESS"/>
</dbReference>
<dbReference type="RefSeq" id="WP_204749094.1">
    <property type="nucleotide sequence ID" value="NZ_CP069188.1"/>
</dbReference>
<accession>A0A8T8E5C0</accession>
<protein>
    <submittedName>
        <fullName evidence="4">Universal stress protein</fullName>
    </submittedName>
</protein>
<evidence type="ECO:0000256" key="1">
    <source>
        <dbReference type="ARBA" id="ARBA00008791"/>
    </source>
</evidence>
<reference evidence="4 5" key="1">
    <citation type="submission" date="2021-01" db="EMBL/GenBank/DDBJ databases">
        <title>Genome Sequence and Methylation Pattern of Haloterrigena salifodinae BOL5-1, An Extremely Halophilic Archaeon from a Bolivian Salt Mine.</title>
        <authorList>
            <person name="DasSarma P."/>
            <person name="Anton B.P."/>
            <person name="DasSarma S.L."/>
            <person name="von Ehrenheim H.A.L."/>
            <person name="Martinez F.L."/>
            <person name="Guzman D."/>
            <person name="Roberts R.J."/>
            <person name="DasSarma S."/>
        </authorList>
    </citation>
    <scope>NUCLEOTIDE SEQUENCE [LARGE SCALE GENOMIC DNA]</scope>
    <source>
        <strain evidence="4 5">BOL5-1</strain>
    </source>
</reference>
<evidence type="ECO:0000256" key="2">
    <source>
        <dbReference type="SAM" id="MobiDB-lite"/>
    </source>
</evidence>
<keyword evidence="5" id="KW-1185">Reference proteome</keyword>
<gene>
    <name evidence="4" type="ORF">JMJ58_08920</name>
</gene>
<comment type="similarity">
    <text evidence="1">Belongs to the universal stress protein A family.</text>
</comment>
<dbReference type="Proteomes" id="UP000637819">
    <property type="component" value="Chromosome"/>
</dbReference>
<name>A0A8T8E5C0_9EURY</name>
<dbReference type="Gene3D" id="3.40.50.620">
    <property type="entry name" value="HUPs"/>
    <property type="match status" value="1"/>
</dbReference>
<dbReference type="CDD" id="cd00293">
    <property type="entry name" value="USP-like"/>
    <property type="match status" value="1"/>
</dbReference>
<dbReference type="AlphaFoldDB" id="A0A8T8E5C0"/>